<proteinExistence type="predicted"/>
<reference evidence="1 2" key="1">
    <citation type="submission" date="2024-04" db="EMBL/GenBank/DDBJ databases">
        <title>Defined microbial consortia suppress multidrug-resistant proinflammatory Enterobacteriaceae via ecological control.</title>
        <authorList>
            <person name="Furuichi M."/>
            <person name="Kawaguchi T."/>
            <person name="Pust M."/>
            <person name="Yasuma K."/>
            <person name="Plichta D."/>
            <person name="Hasegawa N."/>
            <person name="Ohya T."/>
            <person name="Bhattarai S."/>
            <person name="Sasajima S."/>
            <person name="Aoto Y."/>
            <person name="Tuganbaev T."/>
            <person name="Yaginuma M."/>
            <person name="Ueda M."/>
            <person name="Okahashi N."/>
            <person name="Amafuji K."/>
            <person name="Kiridooshi Y."/>
            <person name="Sugita K."/>
            <person name="Strazar M."/>
            <person name="Skelly A."/>
            <person name="Suda W."/>
            <person name="Hattori M."/>
            <person name="Nakamoto N."/>
            <person name="Caballero S."/>
            <person name="Norman J."/>
            <person name="Olle B."/>
            <person name="Tanoue T."/>
            <person name="Arita M."/>
            <person name="Bucci V."/>
            <person name="Atarashi K."/>
            <person name="Xavier R."/>
            <person name="Honda K."/>
        </authorList>
    </citation>
    <scope>NUCLEOTIDE SEQUENCE [LARGE SCALE GENOMIC DNA]</scope>
    <source>
        <strain evidence="2">k04-0078-D8-1</strain>
    </source>
</reference>
<dbReference type="Proteomes" id="UP001600943">
    <property type="component" value="Unassembled WGS sequence"/>
</dbReference>
<accession>A0ABQ0BDT5</accession>
<evidence type="ECO:0000313" key="2">
    <source>
        <dbReference type="Proteomes" id="UP001600943"/>
    </source>
</evidence>
<evidence type="ECO:0000313" key="1">
    <source>
        <dbReference type="EMBL" id="GAA6409579.1"/>
    </source>
</evidence>
<gene>
    <name evidence="1" type="ORF">K040078D81_36960</name>
</gene>
<dbReference type="Pfam" id="PF18941">
    <property type="entry name" value="DUF5688"/>
    <property type="match status" value="1"/>
</dbReference>
<protein>
    <submittedName>
        <fullName evidence="1">Uncharacterized protein</fullName>
    </submittedName>
</protein>
<name>A0ABQ0BDT5_9FIRM</name>
<comment type="caution">
    <text evidence="1">The sequence shown here is derived from an EMBL/GenBank/DDBJ whole genome shotgun (WGS) entry which is preliminary data.</text>
</comment>
<dbReference type="RefSeq" id="WP_390407436.1">
    <property type="nucleotide sequence ID" value="NZ_BAABYW010000001.1"/>
</dbReference>
<sequence length="309" mass="36036">MREEEYSRFKRMVMAEVEEHLPRDEHYEILTSTVEKNNKSLDALMIRQKSAIMTPTIYMEDYFKEFLSGRSMTEICREISQIVQRAETPPIQIESLIDYTKVKDKLRLRLVSKENNQRYLEQGPYRLDTMGAVVVYADMKESIAGQYLGTRITDSLLKGYGITENQLFEDALVQTRMNQPFTFRSMGSLVEEMTGAPADALLGDAGTSMYIITNRDKFYGAAVSLYPDTFQKAREMLGEDFYVLPSSVHELLLIRRSIGHTPSELRWMVREVNREQVDPGERLSNEVFEYRGKENQLLQCKIKEREWER</sequence>
<dbReference type="EMBL" id="BAABYW010000001">
    <property type="protein sequence ID" value="GAA6409579.1"/>
    <property type="molecule type" value="Genomic_DNA"/>
</dbReference>
<organism evidence="1 2">
    <name type="scientific">Blautia hominis</name>
    <dbReference type="NCBI Taxonomy" id="2025493"/>
    <lineage>
        <taxon>Bacteria</taxon>
        <taxon>Bacillati</taxon>
        <taxon>Bacillota</taxon>
        <taxon>Clostridia</taxon>
        <taxon>Lachnospirales</taxon>
        <taxon>Lachnospiraceae</taxon>
        <taxon>Blautia</taxon>
    </lineage>
</organism>
<dbReference type="InterPro" id="IPR043743">
    <property type="entry name" value="DUF5688"/>
</dbReference>
<keyword evidence="2" id="KW-1185">Reference proteome</keyword>